<feature type="domain" description="EthD" evidence="1">
    <location>
        <begin position="10"/>
        <end position="97"/>
    </location>
</feature>
<organism evidence="2 4">
    <name type="scientific">Streptomyces nodosus</name>
    <dbReference type="NCBI Taxonomy" id="40318"/>
    <lineage>
        <taxon>Bacteria</taxon>
        <taxon>Bacillati</taxon>
        <taxon>Actinomycetota</taxon>
        <taxon>Actinomycetes</taxon>
        <taxon>Kitasatosporales</taxon>
        <taxon>Streptomycetaceae</taxon>
        <taxon>Streptomyces</taxon>
    </lineage>
</organism>
<dbReference type="Proteomes" id="UP000031526">
    <property type="component" value="Chromosome"/>
</dbReference>
<evidence type="ECO:0000313" key="2">
    <source>
        <dbReference type="EMBL" id="AJE44410.1"/>
    </source>
</evidence>
<keyword evidence="4" id="KW-1185">Reference proteome</keyword>
<protein>
    <recommendedName>
        <fullName evidence="1">EthD domain-containing protein</fullName>
    </recommendedName>
</protein>
<dbReference type="KEGG" id="snq:CP978_34045"/>
<evidence type="ECO:0000259" key="1">
    <source>
        <dbReference type="Pfam" id="PF07110"/>
    </source>
</evidence>
<evidence type="ECO:0000313" key="5">
    <source>
        <dbReference type="Proteomes" id="UP000325763"/>
    </source>
</evidence>
<proteinExistence type="predicted"/>
<dbReference type="InterPro" id="IPR011008">
    <property type="entry name" value="Dimeric_a/b-barrel"/>
</dbReference>
<sequence>MKLLSYLKKRDGITSEAFKEYYETNHIPLILSLAPSPIVYKRHYLIRGDAFNIQEDEIDFDVVTEMGWEDRDAFQAWMTAVMSDERVSIDEAQFLDRTRTRAVLIDDRVTAG</sequence>
<dbReference type="Proteomes" id="UP000325763">
    <property type="component" value="Chromosome"/>
</dbReference>
<dbReference type="STRING" id="40318.SNOD_33810"/>
<dbReference type="AlphaFoldDB" id="A0A0B5DSY7"/>
<dbReference type="EMBL" id="CP023747">
    <property type="protein sequence ID" value="QEV42896.1"/>
    <property type="molecule type" value="Genomic_DNA"/>
</dbReference>
<dbReference type="InterPro" id="IPR009799">
    <property type="entry name" value="EthD_dom"/>
</dbReference>
<dbReference type="SUPFAM" id="SSF54909">
    <property type="entry name" value="Dimeric alpha+beta barrel"/>
    <property type="match status" value="1"/>
</dbReference>
<reference evidence="2 4" key="2">
    <citation type="journal article" date="2016" name="Appl. Microbiol. Biotechnol.">
        <title>Exploiting the genome sequence of Streptomyces nodosus for enhanced antibiotic production.</title>
        <authorList>
            <person name="Sweeney P."/>
            <person name="Murphy C.D."/>
            <person name="Caffrey P."/>
        </authorList>
    </citation>
    <scope>NUCLEOTIDE SEQUENCE [LARGE SCALE GENOMIC DNA]</scope>
    <source>
        <strain evidence="2 4">ATCC 14899</strain>
    </source>
</reference>
<reference evidence="3 5" key="3">
    <citation type="submission" date="2017-09" db="EMBL/GenBank/DDBJ databases">
        <title>Streptomyces genome completion.</title>
        <authorList>
            <person name="Lee N."/>
            <person name="Cho B.-K."/>
        </authorList>
    </citation>
    <scope>NUCLEOTIDE SEQUENCE [LARGE SCALE GENOMIC DNA]</scope>
    <source>
        <strain evidence="3 5">ATCC 14899</strain>
    </source>
</reference>
<accession>A0A0B5DSY7</accession>
<reference evidence="4" key="1">
    <citation type="submission" date="2014-09" db="EMBL/GenBank/DDBJ databases">
        <title>Sequence of the Streptomyces nodosus genome.</title>
        <authorList>
            <person name="Sweeney P."/>
            <person name="Stephens N."/>
            <person name="Murphy C."/>
            <person name="Caffrey P."/>
        </authorList>
    </citation>
    <scope>NUCLEOTIDE SEQUENCE [LARGE SCALE GENOMIC DNA]</scope>
    <source>
        <strain evidence="4">ATCC 14899</strain>
    </source>
</reference>
<dbReference type="RefSeq" id="WP_043447551.1">
    <property type="nucleotide sequence ID" value="NZ_CP009313.1"/>
</dbReference>
<name>A0A0B5DSY7_9ACTN</name>
<dbReference type="HOGENOM" id="CLU_115019_2_2_11"/>
<dbReference type="Gene3D" id="3.30.70.100">
    <property type="match status" value="1"/>
</dbReference>
<gene>
    <name evidence="3" type="ORF">CP978_34045</name>
    <name evidence="2" type="ORF">SNOD_33810</name>
</gene>
<dbReference type="GO" id="GO:0016491">
    <property type="term" value="F:oxidoreductase activity"/>
    <property type="evidence" value="ECO:0007669"/>
    <property type="project" value="InterPro"/>
</dbReference>
<evidence type="ECO:0000313" key="4">
    <source>
        <dbReference type="Proteomes" id="UP000031526"/>
    </source>
</evidence>
<evidence type="ECO:0000313" key="3">
    <source>
        <dbReference type="EMBL" id="QEV42896.1"/>
    </source>
</evidence>
<dbReference type="EMBL" id="CP009313">
    <property type="protein sequence ID" value="AJE44410.1"/>
    <property type="molecule type" value="Genomic_DNA"/>
</dbReference>
<dbReference type="Pfam" id="PF07110">
    <property type="entry name" value="EthD"/>
    <property type="match status" value="1"/>
</dbReference>